<dbReference type="InterPro" id="IPR043129">
    <property type="entry name" value="ATPase_NBD"/>
</dbReference>
<organism evidence="6 7">
    <name type="scientific">Taenia crassiceps</name>
    <dbReference type="NCBI Taxonomy" id="6207"/>
    <lineage>
        <taxon>Eukaryota</taxon>
        <taxon>Metazoa</taxon>
        <taxon>Spiralia</taxon>
        <taxon>Lophotrochozoa</taxon>
        <taxon>Platyhelminthes</taxon>
        <taxon>Cestoda</taxon>
        <taxon>Eucestoda</taxon>
        <taxon>Cyclophyllidea</taxon>
        <taxon>Taeniidae</taxon>
        <taxon>Taenia</taxon>
    </lineage>
</organism>
<reference evidence="6 7" key="1">
    <citation type="journal article" date="2022" name="Front. Cell. Infect. Microbiol.">
        <title>The Genomes of Two Strains of Taenia crassiceps the Animal Model for the Study of Human Cysticercosis.</title>
        <authorList>
            <person name="Bobes R.J."/>
            <person name="Estrada K."/>
            <person name="Rios-Valencia D.G."/>
            <person name="Calderon-Gallegos A."/>
            <person name="de la Torre P."/>
            <person name="Carrero J.C."/>
            <person name="Sanchez-Flores A."/>
            <person name="Laclette J.P."/>
        </authorList>
    </citation>
    <scope>NUCLEOTIDE SEQUENCE [LARGE SCALE GENOMIC DNA]</scope>
    <source>
        <strain evidence="6">WFUcys</strain>
    </source>
</reference>
<dbReference type="PANTHER" id="PTHR19375">
    <property type="entry name" value="HEAT SHOCK PROTEIN 70KDA"/>
    <property type="match status" value="1"/>
</dbReference>
<dbReference type="PROSITE" id="PS01036">
    <property type="entry name" value="HSP70_3"/>
    <property type="match status" value="1"/>
</dbReference>
<dbReference type="Gene3D" id="2.60.34.10">
    <property type="entry name" value="Substrate Binding Domain Of DNAk, Chain A, domain 1"/>
    <property type="match status" value="1"/>
</dbReference>
<dbReference type="SUPFAM" id="SSF100920">
    <property type="entry name" value="Heat shock protein 70kD (HSP70), peptide-binding domain"/>
    <property type="match status" value="1"/>
</dbReference>
<name>A0ABR4Q2L8_9CEST</name>
<dbReference type="Gene3D" id="3.30.30.30">
    <property type="match status" value="1"/>
</dbReference>
<sequence length="586" mass="64157">MAGGPAIGIDLGTTFSCVGAFQDGRVEIIANAEGQRTTPSCVAFTATERLVGDAAKNQANMNLTNTVFDVKRLIGRSFDDEAVQSDMRHWPFKVINSDGKPMIEVEYRSKKQHFLAEQISSMVLSKMKETAEAYLDKEVKNAVITVPAHFTVNQRLATIDAGKIAGLNVLRIINEPTAAAIAYGMDKRFDNQHNVLVFDWGGGTFDVSILSIEKEKIEVKAVGGDTHLGGEDINSLLVDHLVETFKTEHKGKDLTSSKKAISRLRKACESAKRQLSSAEYTNLCIDALFEGIDLNVVLTRARFEQLCSNLFNRTIDTVKTALSDANMNKADVHEIVLVGGSTRIPKVQQLLRDFFGGKELKKSINPDEAVAYGAALLAAKLTGERPASMQDLMLLEVTPLSIGLEDSDGTMTTVIKRNTSIPVKQPWSRQTASDYQTSVLFKIFEAQGELTGCYKSPDVHSMDEWWMAIGIGLPPALPPVTVDLGSKLQASRNEISRVDAHTKHTDCNDVSTISQCLLPVLAGVPSNLAELRQVKTGNMKSDTFHGEQLVVQSVVRIRISVKRKAVPKVVTGWLRSTPPLTSVLQY</sequence>
<dbReference type="EMBL" id="JAKROA010000015">
    <property type="protein sequence ID" value="KAL5103874.1"/>
    <property type="molecule type" value="Genomic_DNA"/>
</dbReference>
<dbReference type="SUPFAM" id="SSF53067">
    <property type="entry name" value="Actin-like ATPase domain"/>
    <property type="match status" value="2"/>
</dbReference>
<protein>
    <submittedName>
        <fullName evidence="6">Heat shock cognate 70 kDa protein</fullName>
    </submittedName>
</protein>
<proteinExistence type="inferred from homology"/>
<dbReference type="Gene3D" id="3.30.420.40">
    <property type="match status" value="2"/>
</dbReference>
<dbReference type="Gene3D" id="3.90.640.10">
    <property type="entry name" value="Actin, Chain A, domain 4"/>
    <property type="match status" value="1"/>
</dbReference>
<dbReference type="Pfam" id="PF00012">
    <property type="entry name" value="HSP70"/>
    <property type="match status" value="1"/>
</dbReference>
<dbReference type="InterPro" id="IPR029047">
    <property type="entry name" value="HSP70_peptide-bd_sf"/>
</dbReference>
<dbReference type="PROSITE" id="PS00297">
    <property type="entry name" value="HSP70_1"/>
    <property type="match status" value="1"/>
</dbReference>
<dbReference type="PRINTS" id="PR00301">
    <property type="entry name" value="HEATSHOCK70"/>
</dbReference>
<gene>
    <name evidence="6" type="ORF">TcWFU_003478</name>
</gene>
<accession>A0ABR4Q2L8</accession>
<evidence type="ECO:0000313" key="7">
    <source>
        <dbReference type="Proteomes" id="UP001651158"/>
    </source>
</evidence>
<keyword evidence="7" id="KW-1185">Reference proteome</keyword>
<evidence type="ECO:0000256" key="1">
    <source>
        <dbReference type="ARBA" id="ARBA00007381"/>
    </source>
</evidence>
<comment type="similarity">
    <text evidence="1 4">Belongs to the heat shock protein 70 family.</text>
</comment>
<keyword evidence="2 4" id="KW-0547">Nucleotide-binding</keyword>
<dbReference type="InterPro" id="IPR018181">
    <property type="entry name" value="Heat_shock_70_CS"/>
</dbReference>
<dbReference type="Proteomes" id="UP001651158">
    <property type="component" value="Unassembled WGS sequence"/>
</dbReference>
<keyword evidence="6" id="KW-0346">Stress response</keyword>
<evidence type="ECO:0000256" key="4">
    <source>
        <dbReference type="RuleBase" id="RU003322"/>
    </source>
</evidence>
<feature type="coiled-coil region" evidence="5">
    <location>
        <begin position="254"/>
        <end position="281"/>
    </location>
</feature>
<keyword evidence="3 4" id="KW-0067">ATP-binding</keyword>
<evidence type="ECO:0000256" key="5">
    <source>
        <dbReference type="SAM" id="Coils"/>
    </source>
</evidence>
<evidence type="ECO:0000313" key="6">
    <source>
        <dbReference type="EMBL" id="KAL5103874.1"/>
    </source>
</evidence>
<comment type="caution">
    <text evidence="6">The sequence shown here is derived from an EMBL/GenBank/DDBJ whole genome shotgun (WGS) entry which is preliminary data.</text>
</comment>
<keyword evidence="5" id="KW-0175">Coiled coil</keyword>
<evidence type="ECO:0000256" key="2">
    <source>
        <dbReference type="ARBA" id="ARBA00022741"/>
    </source>
</evidence>
<evidence type="ECO:0000256" key="3">
    <source>
        <dbReference type="ARBA" id="ARBA00022840"/>
    </source>
</evidence>
<dbReference type="InterPro" id="IPR013126">
    <property type="entry name" value="Hsp_70_fam"/>
</dbReference>